<name>A0ABS6H4D4_9PROT</name>
<comment type="caution">
    <text evidence="3">The sequence shown here is derived from an EMBL/GenBank/DDBJ whole genome shotgun (WGS) entry which is preliminary data.</text>
</comment>
<feature type="domain" description="Saccharopine dehydrogenase NADP binding" evidence="1">
    <location>
        <begin position="11"/>
        <end position="149"/>
    </location>
</feature>
<dbReference type="EMBL" id="JAERQM010000001">
    <property type="protein sequence ID" value="MBU8542366.1"/>
    <property type="molecule type" value="Genomic_DNA"/>
</dbReference>
<organism evidence="3 4">
    <name type="scientific">Falsiroseomonas oleicola</name>
    <dbReference type="NCBI Taxonomy" id="2801474"/>
    <lineage>
        <taxon>Bacteria</taxon>
        <taxon>Pseudomonadati</taxon>
        <taxon>Pseudomonadota</taxon>
        <taxon>Alphaproteobacteria</taxon>
        <taxon>Acetobacterales</taxon>
        <taxon>Roseomonadaceae</taxon>
        <taxon>Falsiroseomonas</taxon>
    </lineage>
</organism>
<protein>
    <submittedName>
        <fullName evidence="3">Homospermidine synthase</fullName>
    </submittedName>
</protein>
<dbReference type="RefSeq" id="WP_216872707.1">
    <property type="nucleotide sequence ID" value="NZ_JAERQM010000001.1"/>
</dbReference>
<evidence type="ECO:0000313" key="4">
    <source>
        <dbReference type="Proteomes" id="UP000689967"/>
    </source>
</evidence>
<dbReference type="Pfam" id="PF16653">
    <property type="entry name" value="Sacchrp_dh_C"/>
    <property type="match status" value="1"/>
</dbReference>
<dbReference type="Pfam" id="PF03435">
    <property type="entry name" value="Sacchrp_dh_NADP"/>
    <property type="match status" value="1"/>
</dbReference>
<evidence type="ECO:0000259" key="2">
    <source>
        <dbReference type="Pfam" id="PF16653"/>
    </source>
</evidence>
<keyword evidence="4" id="KW-1185">Reference proteome</keyword>
<proteinExistence type="predicted"/>
<evidence type="ECO:0000313" key="3">
    <source>
        <dbReference type="EMBL" id="MBU8542366.1"/>
    </source>
</evidence>
<dbReference type="InterPro" id="IPR032095">
    <property type="entry name" value="Sacchrp_dh-like_C"/>
</dbReference>
<reference evidence="3 4" key="1">
    <citation type="submission" date="2021-01" db="EMBL/GenBank/DDBJ databases">
        <title>Roseomonas sp. nov, a bacterium isolated from an oil production mixture in Yumen Oilfield.</title>
        <authorList>
            <person name="Wu D."/>
        </authorList>
    </citation>
    <scope>NUCLEOTIDE SEQUENCE [LARGE SCALE GENOMIC DNA]</scope>
    <source>
        <strain evidence="3 4">ROY-5-3</strain>
    </source>
</reference>
<feature type="domain" description="Saccharopine dehydrogenase-like C-terminal" evidence="2">
    <location>
        <begin position="153"/>
        <end position="438"/>
    </location>
</feature>
<dbReference type="Proteomes" id="UP000689967">
    <property type="component" value="Unassembled WGS sequence"/>
</dbReference>
<dbReference type="InterPro" id="IPR005097">
    <property type="entry name" value="Sacchrp_dh_NADP-bd"/>
</dbReference>
<accession>A0ABS6H4D4</accession>
<evidence type="ECO:0000259" key="1">
    <source>
        <dbReference type="Pfam" id="PF03435"/>
    </source>
</evidence>
<gene>
    <name evidence="3" type="ORF">JJQ90_01535</name>
</gene>
<sequence>MKHAEFSGRLVMLGFGSIGQGVLPLILRHIDIPAERITIVTAETRGEEVAAEYGIRFILQAATRENFVELLSPLLAPGDFLLNLSVDVSSVELMKLCQKLDVLYLDTVVEPWAGGYTDTSLTPSQRSNYAMREAAIALRPDFAGGPTSITAHGANPGLVSHFVKQALLNIARDTGAPIATPPAASDRTAWAKIASDLGVKVIHIAERDTQVSDRPKKPGEFVNTWSVDGFVGEGCQPAELGWGSHEAGLPPDGHRHGFGCDAAIYLMRPGASTRVRTWTPLEGPMHGFLITHNESISIADYYTLRDDKGAVTYRPTAHYAYHPCDDAVLSVHELAGKNWEMQPEKRLMTDEITKGMDELGVLLMGHAKGAYWFGSRLTIEEARRVAPHNNATSLQVTAAVLAGVIWAMENPRQGLVESDEIDHARVLEICAPYLGDVVGEYSDWTPLQDRAVLFPEDIDTQDPWQFRNFRVT</sequence>